<feature type="region of interest" description="Disordered" evidence="1">
    <location>
        <begin position="1"/>
        <end position="20"/>
    </location>
</feature>
<dbReference type="EMBL" id="CP050951">
    <property type="protein sequence ID" value="QJQ11677.1"/>
    <property type="molecule type" value="Genomic_DNA"/>
</dbReference>
<evidence type="ECO:0000313" key="2">
    <source>
        <dbReference type="EMBL" id="QJQ11677.1"/>
    </source>
</evidence>
<protein>
    <submittedName>
        <fullName evidence="2">Uncharacterized protein</fullName>
    </submittedName>
</protein>
<dbReference type="SUPFAM" id="SSF53850">
    <property type="entry name" value="Periplasmic binding protein-like II"/>
    <property type="match status" value="1"/>
</dbReference>
<name>A0AAP9N181_PSEPU</name>
<organism evidence="2 3">
    <name type="scientific">Pseudomonas putida</name>
    <name type="common">Arthrobacter siderocapsulatus</name>
    <dbReference type="NCBI Taxonomy" id="303"/>
    <lineage>
        <taxon>Bacteria</taxon>
        <taxon>Pseudomonadati</taxon>
        <taxon>Pseudomonadota</taxon>
        <taxon>Gammaproteobacteria</taxon>
        <taxon>Pseudomonadales</taxon>
        <taxon>Pseudomonadaceae</taxon>
        <taxon>Pseudomonas</taxon>
    </lineage>
</organism>
<dbReference type="AlphaFoldDB" id="A0AAP9N181"/>
<gene>
    <name evidence="2" type="ORF">A3L25_020465</name>
</gene>
<evidence type="ECO:0000313" key="3">
    <source>
        <dbReference type="Proteomes" id="UP000076857"/>
    </source>
</evidence>
<reference evidence="2 3" key="1">
    <citation type="submission" date="2016-04" db="EMBL/GenBank/DDBJ databases">
        <authorList>
            <person name="Qiu J."/>
        </authorList>
    </citation>
    <scope>NUCLEOTIDE SEQUENCE [LARGE SCALE GENOMIC DNA]</scope>
    <source>
        <strain evidence="2 3">JQ581</strain>
    </source>
</reference>
<feature type="compositionally biased region" description="Polar residues" evidence="1">
    <location>
        <begin position="1"/>
        <end position="16"/>
    </location>
</feature>
<reference evidence="2 3" key="2">
    <citation type="submission" date="2020-04" db="EMBL/GenBank/DDBJ databases">
        <title>Complete genome sequence of Pseudomonas putida strain JQ581.</title>
        <authorList>
            <person name="Mu Y."/>
        </authorList>
    </citation>
    <scope>NUCLEOTIDE SEQUENCE [LARGE SCALE GENOMIC DNA]</scope>
    <source>
        <strain evidence="2 3">JQ581</strain>
    </source>
</reference>
<sequence length="60" mass="6716">MDFSNEDSFTPEQPSFSCDDPETELEMVLQGAVFAQMPLYLAQSHLYQGSLVEVLPHQAP</sequence>
<accession>A0AAP9N181</accession>
<evidence type="ECO:0000256" key="1">
    <source>
        <dbReference type="SAM" id="MobiDB-lite"/>
    </source>
</evidence>
<proteinExistence type="predicted"/>
<dbReference type="Gene3D" id="3.40.190.290">
    <property type="match status" value="1"/>
</dbReference>
<dbReference type="Proteomes" id="UP000076857">
    <property type="component" value="Chromosome"/>
</dbReference>